<dbReference type="GO" id="GO:0042597">
    <property type="term" value="C:periplasmic space"/>
    <property type="evidence" value="ECO:0007669"/>
    <property type="project" value="UniProtKB-SubCell"/>
</dbReference>
<evidence type="ECO:0000256" key="1">
    <source>
        <dbReference type="ARBA" id="ARBA00004418"/>
    </source>
</evidence>
<feature type="domain" description="Heparin-sulfate lyase N-terminal" evidence="6">
    <location>
        <begin position="110"/>
        <end position="362"/>
    </location>
</feature>
<dbReference type="PANTHER" id="PTHR39210">
    <property type="entry name" value="HEPARIN-SULFATE LYASE"/>
    <property type="match status" value="1"/>
</dbReference>
<dbReference type="AlphaFoldDB" id="A0AAN4UUQ7"/>
<gene>
    <name evidence="7" type="ORF">GCM10008024_32020</name>
</gene>
<reference evidence="7" key="1">
    <citation type="journal article" date="2014" name="Int. J. Syst. Evol. Microbiol.">
        <title>Complete genome sequence of Corynebacterium casei LMG S-19264T (=DSM 44701T), isolated from a smear-ripened cheese.</title>
        <authorList>
            <consortium name="US DOE Joint Genome Institute (JGI-PGF)"/>
            <person name="Walter F."/>
            <person name="Albersmeier A."/>
            <person name="Kalinowski J."/>
            <person name="Ruckert C."/>
        </authorList>
    </citation>
    <scope>NUCLEOTIDE SEQUENCE</scope>
    <source>
        <strain evidence="7">CGMCC 1.10859</strain>
    </source>
</reference>
<protein>
    <recommendedName>
        <fullName evidence="9">Heparin-sulfate lyase N-terminal domain-containing protein</fullName>
    </recommendedName>
</protein>
<evidence type="ECO:0000256" key="2">
    <source>
        <dbReference type="ARBA" id="ARBA00022729"/>
    </source>
</evidence>
<reference evidence="7" key="2">
    <citation type="submission" date="2023-06" db="EMBL/GenBank/DDBJ databases">
        <authorList>
            <person name="Sun Q."/>
            <person name="Zhou Y."/>
        </authorList>
    </citation>
    <scope>NUCLEOTIDE SEQUENCE</scope>
    <source>
        <strain evidence="7">CGMCC 1.10859</strain>
    </source>
</reference>
<sequence length="664" mass="75004">MRRLLRIFRIFLTSPRYVLDRVGREALMEIDRWRLPAMERWLTAPRLARRMGYRELGAAWTALAQRPFNFVTDRAAADAFMGEVERAEIIERAERAMRREIELLGSGPIRLGTPVDWHLDPKVGRRWPPQFCRRIEYSNRGEPSDVKMPWEISRLQWLIPVGQAYAMTKEERFADFARDVLNEWIAQNPTGYSVNWSCTMEPALRILTWVWLFHVFAGSASWADTDFRSRFLRALYMHGVFVERHIERGRVNGNHYTADAAGMVWAGLFFDGTTGARSWAETGWRILESEIVLQVHPDGVDFEASSAYHRLVAELFWIAAHYRAASGAMPSPVFADRLRAMAEVTRHLCRNDGTTPHWGDNDDARALPFGLQPLDDHRYLPDLIDLTLGTRAAMTAPPECRQEVHWVFGARPAETPPEPGSRGFRDGGLFVMRDARSHVTIDCGPIGLGGLGGHGHNDALSFEMWQDGQELIVDPGSYVYTADFEARNRFRFTASHNTPQVGGAEINRPWSDDDLWHLHDDAQAESLLFEDEGQLCRFAGRHQGYRLLSPGITIERHITLDRQSGTLAIEDRFEASGPVSGEEVTIPFHLAPRVAATLGRSGVLLVAGDVRRLLRCTLPGQARLTIEDAEVSPSYGVCQPSKKVVLRVPLEDGLVVQARIEPAP</sequence>
<name>A0AAN4UUQ7_9RHOB</name>
<dbReference type="InterPro" id="IPR008929">
    <property type="entry name" value="Chondroitin_lyas"/>
</dbReference>
<accession>A0AAN4UUQ7</accession>
<organism evidence="7 8">
    <name type="scientific">Allgaiera indica</name>
    <dbReference type="NCBI Taxonomy" id="765699"/>
    <lineage>
        <taxon>Bacteria</taxon>
        <taxon>Pseudomonadati</taxon>
        <taxon>Pseudomonadota</taxon>
        <taxon>Alphaproteobacteria</taxon>
        <taxon>Rhodobacterales</taxon>
        <taxon>Paracoccaceae</taxon>
        <taxon>Allgaiera</taxon>
    </lineage>
</organism>
<dbReference type="Pfam" id="PF07940">
    <property type="entry name" value="Hepar_II_III_C"/>
    <property type="match status" value="1"/>
</dbReference>
<dbReference type="PANTHER" id="PTHR39210:SF1">
    <property type="entry name" value="HEPARIN-SULFATE LYASE"/>
    <property type="match status" value="1"/>
</dbReference>
<evidence type="ECO:0000259" key="5">
    <source>
        <dbReference type="Pfam" id="PF07940"/>
    </source>
</evidence>
<keyword evidence="4" id="KW-0456">Lyase</keyword>
<comment type="caution">
    <text evidence="7">The sequence shown here is derived from an EMBL/GenBank/DDBJ whole genome shotgun (WGS) entry which is preliminary data.</text>
</comment>
<keyword evidence="3" id="KW-0574">Periplasm</keyword>
<evidence type="ECO:0000256" key="4">
    <source>
        <dbReference type="ARBA" id="ARBA00023239"/>
    </source>
</evidence>
<comment type="subcellular location">
    <subcellularLocation>
        <location evidence="1">Periplasm</location>
    </subcellularLocation>
</comment>
<dbReference type="InterPro" id="IPR031680">
    <property type="entry name" value="Hepar_II_III_N"/>
</dbReference>
<evidence type="ECO:0000313" key="7">
    <source>
        <dbReference type="EMBL" id="GHE04528.1"/>
    </source>
</evidence>
<feature type="domain" description="Heparinase II/III-like C-terminal" evidence="5">
    <location>
        <begin position="418"/>
        <end position="650"/>
    </location>
</feature>
<dbReference type="GO" id="GO:0016829">
    <property type="term" value="F:lyase activity"/>
    <property type="evidence" value="ECO:0007669"/>
    <property type="project" value="UniProtKB-KW"/>
</dbReference>
<dbReference type="SUPFAM" id="SSF48230">
    <property type="entry name" value="Chondroitin AC/alginate lyase"/>
    <property type="match status" value="1"/>
</dbReference>
<evidence type="ECO:0008006" key="9">
    <source>
        <dbReference type="Google" id="ProtNLM"/>
    </source>
</evidence>
<dbReference type="Gene3D" id="2.70.98.70">
    <property type="match status" value="1"/>
</dbReference>
<evidence type="ECO:0000313" key="8">
    <source>
        <dbReference type="Proteomes" id="UP000634647"/>
    </source>
</evidence>
<dbReference type="Gene3D" id="1.50.10.100">
    <property type="entry name" value="Chondroitin AC/alginate lyase"/>
    <property type="match status" value="1"/>
</dbReference>
<evidence type="ECO:0000259" key="6">
    <source>
        <dbReference type="Pfam" id="PF16889"/>
    </source>
</evidence>
<proteinExistence type="predicted"/>
<dbReference type="InterPro" id="IPR012480">
    <property type="entry name" value="Hepar_II_III_C"/>
</dbReference>
<dbReference type="Proteomes" id="UP000634647">
    <property type="component" value="Unassembled WGS sequence"/>
</dbReference>
<dbReference type="RefSeq" id="WP_160169145.1">
    <property type="nucleotide sequence ID" value="NZ_BNAB01000017.1"/>
</dbReference>
<evidence type="ECO:0000256" key="3">
    <source>
        <dbReference type="ARBA" id="ARBA00022764"/>
    </source>
</evidence>
<dbReference type="Pfam" id="PF16889">
    <property type="entry name" value="Hepar_II_III_N"/>
    <property type="match status" value="1"/>
</dbReference>
<keyword evidence="2" id="KW-0732">Signal</keyword>
<dbReference type="EMBL" id="BNAB01000017">
    <property type="protein sequence ID" value="GHE04528.1"/>
    <property type="molecule type" value="Genomic_DNA"/>
</dbReference>